<comment type="caution">
    <text evidence="1">The sequence shown here is derived from an EMBL/GenBank/DDBJ whole genome shotgun (WGS) entry which is preliminary data.</text>
</comment>
<gene>
    <name evidence="1" type="ORF">CYG68_06475</name>
</gene>
<dbReference type="EMBL" id="PKLF01000005">
    <property type="protein sequence ID" value="MBE8612063.1"/>
    <property type="molecule type" value="Genomic_DNA"/>
</dbReference>
<dbReference type="AlphaFoldDB" id="A0A8I0PTJ2"/>
<organism evidence="1 2">
    <name type="scientific">Morganella morganii</name>
    <name type="common">Proteus morganii</name>
    <dbReference type="NCBI Taxonomy" id="582"/>
    <lineage>
        <taxon>Bacteria</taxon>
        <taxon>Pseudomonadati</taxon>
        <taxon>Pseudomonadota</taxon>
        <taxon>Gammaproteobacteria</taxon>
        <taxon>Enterobacterales</taxon>
        <taxon>Morganellaceae</taxon>
        <taxon>Morganella</taxon>
    </lineage>
</organism>
<proteinExistence type="predicted"/>
<evidence type="ECO:0000313" key="2">
    <source>
        <dbReference type="Proteomes" id="UP000650477"/>
    </source>
</evidence>
<evidence type="ECO:0000313" key="1">
    <source>
        <dbReference type="EMBL" id="MBE8612063.1"/>
    </source>
</evidence>
<reference evidence="1" key="1">
    <citation type="submission" date="2017-12" db="EMBL/GenBank/DDBJ databases">
        <title>Genome sequencing and analysis.</title>
        <authorList>
            <person name="Huang Y.-T."/>
        </authorList>
    </citation>
    <scope>NUCLEOTIDE SEQUENCE</scope>
    <source>
        <strain evidence="1">VGH116</strain>
    </source>
</reference>
<dbReference type="Proteomes" id="UP000650477">
    <property type="component" value="Unassembled WGS sequence"/>
</dbReference>
<name>A0A8I0PTJ2_MORMO</name>
<protein>
    <submittedName>
        <fullName evidence="1">Uncharacterized protein</fullName>
    </submittedName>
</protein>
<sequence>MNSYEYYMNKGRELEERKLYRRAAEQYNKAAFISSACQEGAAKKAAERCLIKSKIKITEGL</sequence>
<dbReference type="RefSeq" id="WP_193829660.1">
    <property type="nucleotide sequence ID" value="NZ_PKLF01000005.1"/>
</dbReference>
<accession>A0A8I0PTJ2</accession>